<reference evidence="3" key="1">
    <citation type="submission" date="2013-01" db="EMBL/GenBank/DDBJ databases">
        <title>Draft Genome Sequence of a Mulberry Tree, Morus notabilis C.K. Schneid.</title>
        <authorList>
            <person name="He N."/>
            <person name="Zhao S."/>
        </authorList>
    </citation>
    <scope>NUCLEOTIDE SEQUENCE</scope>
</reference>
<dbReference type="EMBL" id="KE344611">
    <property type="protein sequence ID" value="EXB70608.1"/>
    <property type="molecule type" value="Genomic_DNA"/>
</dbReference>
<gene>
    <name evidence="2" type="ORF">L484_023793</name>
</gene>
<sequence length="182" mass="20506">MQRKNPSDESCSTLVILLVGRGSDSGQLLTINGRSYPHKLITDRITSKSIQDRYSNVQNPFSISIRTSNIKSPKCPRRRFTKASATIAKTSQQNSRSPDQPVVPESSNTVELDHELSSTPTVECFGVDDEHELVVRPRVFEPRGVEYPRLELLFRVNPNYGVNLMVIFSGSEHGSWWFEIIG</sequence>
<proteinExistence type="predicted"/>
<protein>
    <submittedName>
        <fullName evidence="2">Uncharacterized protein</fullName>
    </submittedName>
</protein>
<accession>W9R566</accession>
<feature type="compositionally biased region" description="Polar residues" evidence="1">
    <location>
        <begin position="87"/>
        <end position="98"/>
    </location>
</feature>
<dbReference type="Proteomes" id="UP000030645">
    <property type="component" value="Unassembled WGS sequence"/>
</dbReference>
<evidence type="ECO:0000313" key="2">
    <source>
        <dbReference type="EMBL" id="EXB70608.1"/>
    </source>
</evidence>
<feature type="region of interest" description="Disordered" evidence="1">
    <location>
        <begin position="87"/>
        <end position="107"/>
    </location>
</feature>
<organism evidence="2 3">
    <name type="scientific">Morus notabilis</name>
    <dbReference type="NCBI Taxonomy" id="981085"/>
    <lineage>
        <taxon>Eukaryota</taxon>
        <taxon>Viridiplantae</taxon>
        <taxon>Streptophyta</taxon>
        <taxon>Embryophyta</taxon>
        <taxon>Tracheophyta</taxon>
        <taxon>Spermatophyta</taxon>
        <taxon>Magnoliopsida</taxon>
        <taxon>eudicotyledons</taxon>
        <taxon>Gunneridae</taxon>
        <taxon>Pentapetalae</taxon>
        <taxon>rosids</taxon>
        <taxon>fabids</taxon>
        <taxon>Rosales</taxon>
        <taxon>Moraceae</taxon>
        <taxon>Moreae</taxon>
        <taxon>Morus</taxon>
    </lineage>
</organism>
<evidence type="ECO:0000256" key="1">
    <source>
        <dbReference type="SAM" id="MobiDB-lite"/>
    </source>
</evidence>
<name>W9R566_9ROSA</name>
<evidence type="ECO:0000313" key="3">
    <source>
        <dbReference type="Proteomes" id="UP000030645"/>
    </source>
</evidence>
<keyword evidence="3" id="KW-1185">Reference proteome</keyword>
<dbReference type="AlphaFoldDB" id="W9R566"/>